<name>A0AAD9JT64_9ANNE</name>
<evidence type="ECO:0000313" key="2">
    <source>
        <dbReference type="EMBL" id="KAK2158772.1"/>
    </source>
</evidence>
<feature type="compositionally biased region" description="Polar residues" evidence="1">
    <location>
        <begin position="52"/>
        <end position="69"/>
    </location>
</feature>
<gene>
    <name evidence="2" type="ORF">LSH36_164g05017</name>
</gene>
<reference evidence="2" key="1">
    <citation type="journal article" date="2023" name="Mol. Biol. Evol.">
        <title>Third-Generation Sequencing Reveals the Adaptive Role of the Epigenome in Three Deep-Sea Polychaetes.</title>
        <authorList>
            <person name="Perez M."/>
            <person name="Aroh O."/>
            <person name="Sun Y."/>
            <person name="Lan Y."/>
            <person name="Juniper S.K."/>
            <person name="Young C.R."/>
            <person name="Angers B."/>
            <person name="Qian P.Y."/>
        </authorList>
    </citation>
    <scope>NUCLEOTIDE SEQUENCE</scope>
    <source>
        <strain evidence="2">P08H-3</strain>
    </source>
</reference>
<evidence type="ECO:0000313" key="3">
    <source>
        <dbReference type="Proteomes" id="UP001208570"/>
    </source>
</evidence>
<feature type="region of interest" description="Disordered" evidence="1">
    <location>
        <begin position="50"/>
        <end position="91"/>
    </location>
</feature>
<keyword evidence="3" id="KW-1185">Reference proteome</keyword>
<proteinExistence type="predicted"/>
<organism evidence="2 3">
    <name type="scientific">Paralvinella palmiformis</name>
    <dbReference type="NCBI Taxonomy" id="53620"/>
    <lineage>
        <taxon>Eukaryota</taxon>
        <taxon>Metazoa</taxon>
        <taxon>Spiralia</taxon>
        <taxon>Lophotrochozoa</taxon>
        <taxon>Annelida</taxon>
        <taxon>Polychaeta</taxon>
        <taxon>Sedentaria</taxon>
        <taxon>Canalipalpata</taxon>
        <taxon>Terebellida</taxon>
        <taxon>Terebelliformia</taxon>
        <taxon>Alvinellidae</taxon>
        <taxon>Paralvinella</taxon>
    </lineage>
</organism>
<evidence type="ECO:0000256" key="1">
    <source>
        <dbReference type="SAM" id="MobiDB-lite"/>
    </source>
</evidence>
<accession>A0AAD9JT64</accession>
<comment type="caution">
    <text evidence="2">The sequence shown here is derived from an EMBL/GenBank/DDBJ whole genome shotgun (WGS) entry which is preliminary data.</text>
</comment>
<dbReference type="Proteomes" id="UP001208570">
    <property type="component" value="Unassembled WGS sequence"/>
</dbReference>
<sequence length="91" mass="9800">MYFVLTSLIDTRGIVEPETLVQNQPTVNGTAVAVNRVTADECNAVNVRHDNYGTTSTTSPHQNVLSDDQSPSDEPPGYHTGVIKSNGVYHG</sequence>
<dbReference type="AlphaFoldDB" id="A0AAD9JT64"/>
<protein>
    <submittedName>
        <fullName evidence="2">Uncharacterized protein</fullName>
    </submittedName>
</protein>
<dbReference type="EMBL" id="JAODUP010000164">
    <property type="protein sequence ID" value="KAK2158772.1"/>
    <property type="molecule type" value="Genomic_DNA"/>
</dbReference>